<proteinExistence type="predicted"/>
<protein>
    <submittedName>
        <fullName evidence="1">Uncharacterized protein</fullName>
    </submittedName>
</protein>
<comment type="caution">
    <text evidence="1">The sequence shown here is derived from an EMBL/GenBank/DDBJ whole genome shotgun (WGS) entry which is preliminary data.</text>
</comment>
<organism evidence="1 2">
    <name type="scientific">Popillia japonica</name>
    <name type="common">Japanese beetle</name>
    <dbReference type="NCBI Taxonomy" id="7064"/>
    <lineage>
        <taxon>Eukaryota</taxon>
        <taxon>Metazoa</taxon>
        <taxon>Ecdysozoa</taxon>
        <taxon>Arthropoda</taxon>
        <taxon>Hexapoda</taxon>
        <taxon>Insecta</taxon>
        <taxon>Pterygota</taxon>
        <taxon>Neoptera</taxon>
        <taxon>Endopterygota</taxon>
        <taxon>Coleoptera</taxon>
        <taxon>Polyphaga</taxon>
        <taxon>Scarabaeiformia</taxon>
        <taxon>Scarabaeidae</taxon>
        <taxon>Rutelinae</taxon>
        <taxon>Popillia</taxon>
    </lineage>
</organism>
<gene>
    <name evidence="1" type="ORF">QE152_g4308</name>
</gene>
<name>A0AAW1N142_POPJA</name>
<evidence type="ECO:0000313" key="2">
    <source>
        <dbReference type="Proteomes" id="UP001458880"/>
    </source>
</evidence>
<accession>A0AAW1N142</accession>
<evidence type="ECO:0000313" key="1">
    <source>
        <dbReference type="EMBL" id="KAK9752305.1"/>
    </source>
</evidence>
<dbReference type="EMBL" id="JASPKY010000021">
    <property type="protein sequence ID" value="KAK9752305.1"/>
    <property type="molecule type" value="Genomic_DNA"/>
</dbReference>
<dbReference type="Proteomes" id="UP001458880">
    <property type="component" value="Unassembled WGS sequence"/>
</dbReference>
<dbReference type="AlphaFoldDB" id="A0AAW1N142"/>
<reference evidence="1 2" key="1">
    <citation type="journal article" date="2024" name="BMC Genomics">
        <title>De novo assembly and annotation of Popillia japonica's genome with initial clues to its potential as an invasive pest.</title>
        <authorList>
            <person name="Cucini C."/>
            <person name="Boschi S."/>
            <person name="Funari R."/>
            <person name="Cardaioli E."/>
            <person name="Iannotti N."/>
            <person name="Marturano G."/>
            <person name="Paoli F."/>
            <person name="Bruttini M."/>
            <person name="Carapelli A."/>
            <person name="Frati F."/>
            <person name="Nardi F."/>
        </authorList>
    </citation>
    <scope>NUCLEOTIDE SEQUENCE [LARGE SCALE GENOMIC DNA]</scope>
    <source>
        <strain evidence="1">DMR45628</strain>
    </source>
</reference>
<keyword evidence="2" id="KW-1185">Reference proteome</keyword>
<sequence>MDFRLICFTISARSVKDKFCDKQVQGRTSSSSAALEHRSVSSYRLEVLKISYTDVKRLDRPRITSDLSTRIGARIGLVFKIGTS</sequence>